<evidence type="ECO:0000256" key="2">
    <source>
        <dbReference type="ARBA" id="ARBA00009765"/>
    </source>
</evidence>
<evidence type="ECO:0000313" key="7">
    <source>
        <dbReference type="EMBL" id="CAG9324657.1"/>
    </source>
</evidence>
<keyword evidence="8" id="KW-1185">Reference proteome</keyword>
<evidence type="ECO:0000256" key="1">
    <source>
        <dbReference type="ARBA" id="ARBA00004141"/>
    </source>
</evidence>
<organism evidence="7 8">
    <name type="scientific">Blepharisma stoltei</name>
    <dbReference type="NCBI Taxonomy" id="1481888"/>
    <lineage>
        <taxon>Eukaryota</taxon>
        <taxon>Sar</taxon>
        <taxon>Alveolata</taxon>
        <taxon>Ciliophora</taxon>
        <taxon>Postciliodesmatophora</taxon>
        <taxon>Heterotrichea</taxon>
        <taxon>Heterotrichida</taxon>
        <taxon>Blepharismidae</taxon>
        <taxon>Blepharisma</taxon>
    </lineage>
</organism>
<dbReference type="Pfam" id="PF01544">
    <property type="entry name" value="CorA"/>
    <property type="match status" value="1"/>
</dbReference>
<dbReference type="PANTHER" id="PTHR21535">
    <property type="entry name" value="MAGNESIUM AND COBALT TRANSPORT PROTEIN/MITOCHONDRIAL IMPORT INNER MEMBRANE TRANSLOCASE SUBUNIT TIM8"/>
    <property type="match status" value="1"/>
</dbReference>
<proteinExistence type="inferred from homology"/>
<gene>
    <name evidence="7" type="ORF">BSTOLATCC_MIC36443</name>
</gene>
<dbReference type="InterPro" id="IPR045861">
    <property type="entry name" value="CorA_cytoplasmic_dom"/>
</dbReference>
<dbReference type="Gene3D" id="1.20.58.340">
    <property type="entry name" value="Magnesium transport protein CorA, transmembrane region"/>
    <property type="match status" value="2"/>
</dbReference>
<feature type="transmembrane region" description="Helical" evidence="6">
    <location>
        <begin position="371"/>
        <end position="391"/>
    </location>
</feature>
<feature type="transmembrane region" description="Helical" evidence="6">
    <location>
        <begin position="338"/>
        <end position="359"/>
    </location>
</feature>
<dbReference type="Proteomes" id="UP001162131">
    <property type="component" value="Unassembled WGS sequence"/>
</dbReference>
<dbReference type="SUPFAM" id="SSF143865">
    <property type="entry name" value="CorA soluble domain-like"/>
    <property type="match status" value="1"/>
</dbReference>
<dbReference type="AlphaFoldDB" id="A0AAU9JHS0"/>
<name>A0AAU9JHS0_9CILI</name>
<dbReference type="EMBL" id="CAJZBQ010000036">
    <property type="protein sequence ID" value="CAG9324657.1"/>
    <property type="molecule type" value="Genomic_DNA"/>
</dbReference>
<dbReference type="GO" id="GO:0046873">
    <property type="term" value="F:metal ion transmembrane transporter activity"/>
    <property type="evidence" value="ECO:0007669"/>
    <property type="project" value="InterPro"/>
</dbReference>
<dbReference type="InterPro" id="IPR045863">
    <property type="entry name" value="CorA_TM1_TM2"/>
</dbReference>
<dbReference type="SUPFAM" id="SSF144083">
    <property type="entry name" value="Magnesium transport protein CorA, transmembrane region"/>
    <property type="match status" value="1"/>
</dbReference>
<sequence length="397" mass="46166">MSSSSSQDLSEVDIRSETYKTSEATTIIHPAKKDILEFDLEKESCRYLSFQETLQQNPNSYLGNPLFILLNLTNPEEIKQIRIHYSLHPLIDVECQKSKFNNTDTLINFGNFIFLTINDASISDELDVLSTLKLIIFDDLVFAFSQSQLYCIEKVFHNEMNFSNYPEETDVPEDDAVIRYYWRTQQSIAAKKFELKLRGSSKIEDILYKLIDAIVSRFEIFVKSMDEETKVCFDYSNVVDYKDRSEFIHRVSMAKTNLAQLNDLIEPKERLFILLKKEKKFSKCFRLYIKSMQARISRMLARNDVCLQILNKAENVHISFTETALTLYTNKLNKTMTVFAAAAFAYMPLSTIPAFWGMNCEVPWKYVDSTWPFYTLVGSCIASFILIMIFFKLKSLI</sequence>
<keyword evidence="4 6" id="KW-1133">Transmembrane helix</keyword>
<evidence type="ECO:0000313" key="8">
    <source>
        <dbReference type="Proteomes" id="UP001162131"/>
    </source>
</evidence>
<keyword evidence="3 6" id="KW-0812">Transmembrane</keyword>
<dbReference type="PANTHER" id="PTHR21535:SF51">
    <property type="entry name" value="MANGANESE RESISTANCE PROTEIN MNR2"/>
    <property type="match status" value="1"/>
</dbReference>
<evidence type="ECO:0000256" key="4">
    <source>
        <dbReference type="ARBA" id="ARBA00022989"/>
    </source>
</evidence>
<protein>
    <recommendedName>
        <fullName evidence="9">Magnesium transporter</fullName>
    </recommendedName>
</protein>
<comment type="similarity">
    <text evidence="2">Belongs to the CorA metal ion transporter (MIT) (TC 1.A.35) family.</text>
</comment>
<dbReference type="GO" id="GO:0016020">
    <property type="term" value="C:membrane"/>
    <property type="evidence" value="ECO:0007669"/>
    <property type="project" value="UniProtKB-SubCell"/>
</dbReference>
<keyword evidence="5 6" id="KW-0472">Membrane</keyword>
<comment type="caution">
    <text evidence="7">The sequence shown here is derived from an EMBL/GenBank/DDBJ whole genome shotgun (WGS) entry which is preliminary data.</text>
</comment>
<evidence type="ECO:0000256" key="5">
    <source>
        <dbReference type="ARBA" id="ARBA00023136"/>
    </source>
</evidence>
<accession>A0AAU9JHS0</accession>
<comment type="subcellular location">
    <subcellularLocation>
        <location evidence="1">Membrane</location>
        <topology evidence="1">Multi-pass membrane protein</topology>
    </subcellularLocation>
</comment>
<reference evidence="7" key="1">
    <citation type="submission" date="2021-09" db="EMBL/GenBank/DDBJ databases">
        <authorList>
            <consortium name="AG Swart"/>
            <person name="Singh M."/>
            <person name="Singh A."/>
            <person name="Seah K."/>
            <person name="Emmerich C."/>
        </authorList>
    </citation>
    <scope>NUCLEOTIDE SEQUENCE</scope>
    <source>
        <strain evidence="7">ATCC30299</strain>
    </source>
</reference>
<evidence type="ECO:0000256" key="6">
    <source>
        <dbReference type="SAM" id="Phobius"/>
    </source>
</evidence>
<evidence type="ECO:0008006" key="9">
    <source>
        <dbReference type="Google" id="ProtNLM"/>
    </source>
</evidence>
<evidence type="ECO:0000256" key="3">
    <source>
        <dbReference type="ARBA" id="ARBA00022692"/>
    </source>
</evidence>
<dbReference type="InterPro" id="IPR002523">
    <property type="entry name" value="MgTranspt_CorA/ZnTranspt_ZntB"/>
</dbReference>